<gene>
    <name evidence="3" type="ORF">K489DRAFT_413364</name>
</gene>
<evidence type="ECO:0000313" key="2">
    <source>
        <dbReference type="Proteomes" id="UP000504637"/>
    </source>
</evidence>
<keyword evidence="1" id="KW-0732">Signal</keyword>
<proteinExistence type="predicted"/>
<organism evidence="3">
    <name type="scientific">Dissoconium aciculare CBS 342.82</name>
    <dbReference type="NCBI Taxonomy" id="1314786"/>
    <lineage>
        <taxon>Eukaryota</taxon>
        <taxon>Fungi</taxon>
        <taxon>Dikarya</taxon>
        <taxon>Ascomycota</taxon>
        <taxon>Pezizomycotina</taxon>
        <taxon>Dothideomycetes</taxon>
        <taxon>Dothideomycetidae</taxon>
        <taxon>Mycosphaerellales</taxon>
        <taxon>Dissoconiaceae</taxon>
        <taxon>Dissoconium</taxon>
    </lineage>
</organism>
<feature type="chain" id="PRO_5027075369" evidence="1">
    <location>
        <begin position="20"/>
        <end position="201"/>
    </location>
</feature>
<accession>A0A6J3LT14</accession>
<sequence length="201" mass="20092">MKNIYSSLALFLAISGATASTCDRSVARTWPSAGACAGNPACNDLSLIGQCNAQTYIDGGKCVKKRATSLQCTTSEICYLYTDGDLLCIDWTTGNYHDQNGGTGNSNSGVYTYANGAVTTNLGGTATTRRATATAVGAGGLTQPATTTAANAAAVATGTGTNSAQQAAATTTRPNAANDLHSGVANAAWAVAAPVLLALAV</sequence>
<keyword evidence="2" id="KW-1185">Reference proteome</keyword>
<dbReference type="GeneID" id="54365827"/>
<dbReference type="OrthoDB" id="3789909at2759"/>
<dbReference type="RefSeq" id="XP_033455952.1">
    <property type="nucleotide sequence ID" value="XM_033608028.1"/>
</dbReference>
<reference evidence="3" key="2">
    <citation type="submission" date="2020-04" db="EMBL/GenBank/DDBJ databases">
        <authorList>
            <consortium name="NCBI Genome Project"/>
        </authorList>
    </citation>
    <scope>NUCLEOTIDE SEQUENCE</scope>
    <source>
        <strain evidence="3">CBS 342.82</strain>
    </source>
</reference>
<evidence type="ECO:0000313" key="3">
    <source>
        <dbReference type="RefSeq" id="XP_033455952.1"/>
    </source>
</evidence>
<dbReference type="Proteomes" id="UP000504637">
    <property type="component" value="Unplaced"/>
</dbReference>
<protein>
    <submittedName>
        <fullName evidence="3">Uncharacterized protein</fullName>
    </submittedName>
</protein>
<name>A0A6J3LT14_9PEZI</name>
<dbReference type="AlphaFoldDB" id="A0A6J3LT14"/>
<reference evidence="3" key="1">
    <citation type="submission" date="2020-01" db="EMBL/GenBank/DDBJ databases">
        <authorList>
            <consortium name="DOE Joint Genome Institute"/>
            <person name="Haridas S."/>
            <person name="Albert R."/>
            <person name="Binder M."/>
            <person name="Bloem J."/>
            <person name="Labutti K."/>
            <person name="Salamov A."/>
            <person name="Andreopoulos B."/>
            <person name="Baker S.E."/>
            <person name="Barry K."/>
            <person name="Bills G."/>
            <person name="Bluhm B.H."/>
            <person name="Cannon C."/>
            <person name="Castanera R."/>
            <person name="Culley D.E."/>
            <person name="Daum C."/>
            <person name="Ezra D."/>
            <person name="Gonzalez J.B."/>
            <person name="Henrissat B."/>
            <person name="Kuo A."/>
            <person name="Liang C."/>
            <person name="Lipzen A."/>
            <person name="Lutzoni F."/>
            <person name="Magnuson J."/>
            <person name="Mondo S."/>
            <person name="Nolan M."/>
            <person name="Ohm R."/>
            <person name="Pangilinan J."/>
            <person name="Park H.-J."/>
            <person name="Ramirez L."/>
            <person name="Alfaro M."/>
            <person name="Sun H."/>
            <person name="Tritt A."/>
            <person name="Yoshinaga Y."/>
            <person name="Zwiers L.-H."/>
            <person name="Turgeon B.G."/>
            <person name="Goodwin S.B."/>
            <person name="Spatafora J.W."/>
            <person name="Crous P.W."/>
            <person name="Grigoriev I.V."/>
        </authorList>
    </citation>
    <scope>NUCLEOTIDE SEQUENCE</scope>
    <source>
        <strain evidence="3">CBS 342.82</strain>
    </source>
</reference>
<reference evidence="3" key="3">
    <citation type="submission" date="2025-08" db="UniProtKB">
        <authorList>
            <consortium name="RefSeq"/>
        </authorList>
    </citation>
    <scope>IDENTIFICATION</scope>
    <source>
        <strain evidence="3">CBS 342.82</strain>
    </source>
</reference>
<evidence type="ECO:0000256" key="1">
    <source>
        <dbReference type="SAM" id="SignalP"/>
    </source>
</evidence>
<feature type="signal peptide" evidence="1">
    <location>
        <begin position="1"/>
        <end position="19"/>
    </location>
</feature>